<dbReference type="InterPro" id="IPR046980">
    <property type="entry name" value="KefG/KefF"/>
</dbReference>
<evidence type="ECO:0000313" key="3">
    <source>
        <dbReference type="EMBL" id="OEY97244.1"/>
    </source>
</evidence>
<sequence>MTLMILSHPNFEQSIANKTIVTELTKQRHDLEVRHIYDLYPDYKIDVTAEQTALLKHDLVILQYPMYWFNMPAILKIWFDQVFTYQFAYGSQGDKLKHKKLLASLTVGQPEHNFIVEQNFHLMESFLKAVKASAQYAQMDYIDPIFLYDIATVTGHSKIQIQTKAKAHSQYLNTLINTLIDPK</sequence>
<dbReference type="GO" id="GO:0003955">
    <property type="term" value="F:NAD(P)H dehydrogenase (quinone) activity"/>
    <property type="evidence" value="ECO:0007669"/>
    <property type="project" value="TreeGrafter"/>
</dbReference>
<feature type="domain" description="Flavodoxin-like fold" evidence="2">
    <location>
        <begin position="2"/>
        <end position="169"/>
    </location>
</feature>
<dbReference type="PANTHER" id="PTHR47307:SF1">
    <property type="entry name" value="GLUTATHIONE-REGULATED POTASSIUM-EFFLUX SYSTEM ANCILLARY PROTEIN KEFG"/>
    <property type="match status" value="1"/>
</dbReference>
<dbReference type="SUPFAM" id="SSF52218">
    <property type="entry name" value="Flavoproteins"/>
    <property type="match status" value="1"/>
</dbReference>
<protein>
    <submittedName>
        <fullName evidence="3">Flavodoxin</fullName>
    </submittedName>
</protein>
<dbReference type="EMBL" id="MKKK01000012">
    <property type="protein sequence ID" value="OEY97244.1"/>
    <property type="molecule type" value="Genomic_DNA"/>
</dbReference>
<dbReference type="PANTHER" id="PTHR47307">
    <property type="entry name" value="GLUTATHIONE-REGULATED POTASSIUM-EFFLUX SYSTEM ANCILLARY PROTEIN KEFG"/>
    <property type="match status" value="1"/>
</dbReference>
<dbReference type="STRING" id="1262585.BJI46_02125"/>
<dbReference type="GO" id="GO:0009055">
    <property type="term" value="F:electron transfer activity"/>
    <property type="evidence" value="ECO:0007669"/>
    <property type="project" value="TreeGrafter"/>
</dbReference>
<dbReference type="Pfam" id="PF02525">
    <property type="entry name" value="Flavodoxin_2"/>
    <property type="match status" value="1"/>
</dbReference>
<organism evidence="3 4">
    <name type="scientific">Acinetobacter qingfengensis</name>
    <dbReference type="NCBI Taxonomy" id="1262585"/>
    <lineage>
        <taxon>Bacteria</taxon>
        <taxon>Pseudomonadati</taxon>
        <taxon>Pseudomonadota</taxon>
        <taxon>Gammaproteobacteria</taxon>
        <taxon>Moraxellales</taxon>
        <taxon>Moraxellaceae</taxon>
        <taxon>Acinetobacter</taxon>
    </lineage>
</organism>
<dbReference type="Gene3D" id="3.40.50.360">
    <property type="match status" value="1"/>
</dbReference>
<dbReference type="InterPro" id="IPR003680">
    <property type="entry name" value="Flavodoxin_fold"/>
</dbReference>
<dbReference type="GO" id="GO:0010181">
    <property type="term" value="F:FMN binding"/>
    <property type="evidence" value="ECO:0007669"/>
    <property type="project" value="TreeGrafter"/>
</dbReference>
<dbReference type="Proteomes" id="UP000185895">
    <property type="component" value="Unassembled WGS sequence"/>
</dbReference>
<gene>
    <name evidence="3" type="ORF">BJI46_02125</name>
</gene>
<dbReference type="InterPro" id="IPR029039">
    <property type="entry name" value="Flavoprotein-like_sf"/>
</dbReference>
<keyword evidence="4" id="KW-1185">Reference proteome</keyword>
<keyword evidence="1" id="KW-0560">Oxidoreductase</keyword>
<dbReference type="RefSeq" id="WP_070069392.1">
    <property type="nucleotide sequence ID" value="NZ_MKKK01000012.1"/>
</dbReference>
<dbReference type="OrthoDB" id="9798454at2"/>
<reference evidence="3 4" key="1">
    <citation type="submission" date="2016-09" db="EMBL/GenBank/DDBJ databases">
        <authorList>
            <person name="Capua I."/>
            <person name="De Benedictis P."/>
            <person name="Joannis T."/>
            <person name="Lombin L.H."/>
            <person name="Cattoli G."/>
        </authorList>
    </citation>
    <scope>NUCLEOTIDE SEQUENCE [LARGE SCALE GENOMIC DNA]</scope>
    <source>
        <strain evidence="3 4">ANC 4671</strain>
    </source>
</reference>
<proteinExistence type="predicted"/>
<name>A0A1E7RD05_9GAMM</name>
<evidence type="ECO:0000259" key="2">
    <source>
        <dbReference type="Pfam" id="PF02525"/>
    </source>
</evidence>
<evidence type="ECO:0000313" key="4">
    <source>
        <dbReference type="Proteomes" id="UP000185895"/>
    </source>
</evidence>
<evidence type="ECO:0000256" key="1">
    <source>
        <dbReference type="ARBA" id="ARBA00023002"/>
    </source>
</evidence>
<accession>A0A1E7RD05</accession>
<comment type="caution">
    <text evidence="3">The sequence shown here is derived from an EMBL/GenBank/DDBJ whole genome shotgun (WGS) entry which is preliminary data.</text>
</comment>
<dbReference type="AlphaFoldDB" id="A0A1E7RD05"/>